<dbReference type="InterPro" id="IPR014747">
    <property type="entry name" value="Bac_photo_RC_H_C"/>
</dbReference>
<organism evidence="2 3">
    <name type="scientific">Actinophytocola glycyrrhizae</name>
    <dbReference type="NCBI Taxonomy" id="2044873"/>
    <lineage>
        <taxon>Bacteria</taxon>
        <taxon>Bacillati</taxon>
        <taxon>Actinomycetota</taxon>
        <taxon>Actinomycetes</taxon>
        <taxon>Pseudonocardiales</taxon>
        <taxon>Pseudonocardiaceae</taxon>
    </lineage>
</organism>
<dbReference type="Pfam" id="PF05239">
    <property type="entry name" value="PRC"/>
    <property type="match status" value="1"/>
</dbReference>
<dbReference type="Gene3D" id="3.90.50.10">
    <property type="entry name" value="Photosynthetic Reaction Center, subunit H, domain 2"/>
    <property type="match status" value="1"/>
</dbReference>
<keyword evidence="3" id="KW-1185">Reference proteome</keyword>
<comment type="caution">
    <text evidence="2">The sequence shown here is derived from an EMBL/GenBank/DDBJ whole genome shotgun (WGS) entry which is preliminary data.</text>
</comment>
<feature type="domain" description="PRC-barrel" evidence="1">
    <location>
        <begin position="18"/>
        <end position="72"/>
    </location>
</feature>
<evidence type="ECO:0000259" key="1">
    <source>
        <dbReference type="Pfam" id="PF05239"/>
    </source>
</evidence>
<evidence type="ECO:0000313" key="2">
    <source>
        <dbReference type="EMBL" id="MFC4856835.1"/>
    </source>
</evidence>
<dbReference type="RefSeq" id="WP_378058822.1">
    <property type="nucleotide sequence ID" value="NZ_JBHSIS010000011.1"/>
</dbReference>
<proteinExistence type="predicted"/>
<dbReference type="EMBL" id="JBHSIS010000011">
    <property type="protein sequence ID" value="MFC4856835.1"/>
    <property type="molecule type" value="Genomic_DNA"/>
</dbReference>
<gene>
    <name evidence="2" type="ORF">ACFPCV_25300</name>
</gene>
<evidence type="ECO:0000313" key="3">
    <source>
        <dbReference type="Proteomes" id="UP001595859"/>
    </source>
</evidence>
<dbReference type="InterPro" id="IPR011033">
    <property type="entry name" value="PRC_barrel-like_sf"/>
</dbReference>
<protein>
    <submittedName>
        <fullName evidence="2">PRC-barrel domain-containing protein</fullName>
    </submittedName>
</protein>
<dbReference type="InterPro" id="IPR027275">
    <property type="entry name" value="PRC-brl_dom"/>
</dbReference>
<sequence>MIRYYDKEMCGLVMWDPHGKKIGTVREVWADERTGEPEWVSIGTGFLGRHHSFLPLNAVAVTPGHLAVSIPKQVVDDAPRVHPPGNPMEEVDQDVLRTYYRTEVSR</sequence>
<dbReference type="Proteomes" id="UP001595859">
    <property type="component" value="Unassembled WGS sequence"/>
</dbReference>
<dbReference type="SUPFAM" id="SSF50346">
    <property type="entry name" value="PRC-barrel domain"/>
    <property type="match status" value="1"/>
</dbReference>
<reference evidence="3" key="1">
    <citation type="journal article" date="2019" name="Int. J. Syst. Evol. Microbiol.">
        <title>The Global Catalogue of Microorganisms (GCM) 10K type strain sequencing project: providing services to taxonomists for standard genome sequencing and annotation.</title>
        <authorList>
            <consortium name="The Broad Institute Genomics Platform"/>
            <consortium name="The Broad Institute Genome Sequencing Center for Infectious Disease"/>
            <person name="Wu L."/>
            <person name="Ma J."/>
        </authorList>
    </citation>
    <scope>NUCLEOTIDE SEQUENCE [LARGE SCALE GENOMIC DNA]</scope>
    <source>
        <strain evidence="3">ZS-22-S1</strain>
    </source>
</reference>
<accession>A0ABV9S553</accession>
<name>A0ABV9S553_9PSEU</name>